<feature type="transmembrane region" description="Helical" evidence="8">
    <location>
        <begin position="346"/>
        <end position="372"/>
    </location>
</feature>
<dbReference type="GO" id="GO:0055085">
    <property type="term" value="P:transmembrane transport"/>
    <property type="evidence" value="ECO:0007669"/>
    <property type="project" value="TreeGrafter"/>
</dbReference>
<evidence type="ECO:0000313" key="12">
    <source>
        <dbReference type="Proteomes" id="UP000813444"/>
    </source>
</evidence>
<evidence type="ECO:0000256" key="9">
    <source>
        <dbReference type="SAM" id="SignalP"/>
    </source>
</evidence>
<feature type="signal peptide" evidence="9">
    <location>
        <begin position="1"/>
        <end position="26"/>
    </location>
</feature>
<organism evidence="11 12">
    <name type="scientific">Stachybotrys elegans</name>
    <dbReference type="NCBI Taxonomy" id="80388"/>
    <lineage>
        <taxon>Eukaryota</taxon>
        <taxon>Fungi</taxon>
        <taxon>Dikarya</taxon>
        <taxon>Ascomycota</taxon>
        <taxon>Pezizomycotina</taxon>
        <taxon>Sordariomycetes</taxon>
        <taxon>Hypocreomycetidae</taxon>
        <taxon>Hypocreales</taxon>
        <taxon>Stachybotryaceae</taxon>
        <taxon>Stachybotrys</taxon>
    </lineage>
</organism>
<dbReference type="SMART" id="SM01320">
    <property type="entry name" value="TRP_N"/>
    <property type="match status" value="1"/>
</dbReference>
<evidence type="ECO:0000256" key="8">
    <source>
        <dbReference type="SAM" id="Phobius"/>
    </source>
</evidence>
<gene>
    <name evidence="11" type="ORF">B0I35DRAFT_25412</name>
</gene>
<feature type="compositionally biased region" description="Basic and acidic residues" evidence="7">
    <location>
        <begin position="614"/>
        <end position="624"/>
    </location>
</feature>
<proteinExistence type="inferred from homology"/>
<evidence type="ECO:0000256" key="5">
    <source>
        <dbReference type="ARBA" id="ARBA00022989"/>
    </source>
</evidence>
<keyword evidence="6 8" id="KW-0472">Membrane</keyword>
<evidence type="ECO:0000313" key="11">
    <source>
        <dbReference type="EMBL" id="KAH7328722.1"/>
    </source>
</evidence>
<keyword evidence="5 8" id="KW-1133">Transmembrane helix</keyword>
<dbReference type="EMBL" id="JAGPNK010000001">
    <property type="protein sequence ID" value="KAH7328722.1"/>
    <property type="molecule type" value="Genomic_DNA"/>
</dbReference>
<sequence length="734" mass="79539">MAHSGIKINMWRTVLLLGAFASAALGDDILRTDGFTNCMDNNDIKVEKVNIGYNNSNKTVNFDVAGSSTREQRVKAVIKVTAYGNSVYENEFNPCDQATFVQQLCPVPVGRFSAFGEQAIPAEYTNLVPGIAFQFPDIAAQATLELQSLDGQNVACIQSHVSNGRTANLPAVSYVTAGIMGVALVASGVSAVGAALSGAGGAGAGPASSSPGFTEMVGWFQGLAMNGMMSVNYPPIYRSFTSNFAFSTGIIPWTQLQRGIDDFRSRTGGDLSNDSVDFLQGATLVFPDNSTATPSGGFRKRGLENLAVLLARQAESGGESEETRLRHVVSGVQGYVEKLAVPESNVFMTILLVVAIVVATIIVGILLVKLVLEGWALFGNFPQSLAGFRKHYWGTIARSITSLVFLLYGIWVLYCVFQFTRGDSWAAKVLAGVTLGVFTGILAFFTYKIWATARKLKESEGSADGLYDDKSTWMKYSIFYESYRKDCWWLFVPFIAYMMFKGIALAGLDSKGMTQTITVLVIEGLMLILLLWSRPFERRSGNVINIIIQVVRVLSIACILVFVEELGVEQTTQTVTGIALIVIQSTLTGVLAILIIWNAINACCKANPHRKRRKEMEKMQKDMDNLTPLDPRNSITIDAPGSRSLYPSPSGHEKSSSFSSSLGDYGMAEKGMSQGLAPSAVPMYRPLTPSMPNDARQPLVQSAAPFSTGGVASQYQASYGYSNQGYNQPAYRGY</sequence>
<feature type="domain" description="ML-like" evidence="10">
    <location>
        <begin position="28"/>
        <end position="168"/>
    </location>
</feature>
<dbReference type="InterPro" id="IPR010308">
    <property type="entry name" value="TRP_C"/>
</dbReference>
<dbReference type="Proteomes" id="UP000813444">
    <property type="component" value="Unassembled WGS sequence"/>
</dbReference>
<evidence type="ECO:0000256" key="4">
    <source>
        <dbReference type="ARBA" id="ARBA00022729"/>
    </source>
</evidence>
<dbReference type="InterPro" id="IPR032800">
    <property type="entry name" value="TRP_N"/>
</dbReference>
<name>A0A8K0WWI9_9HYPO</name>
<dbReference type="GO" id="GO:0009272">
    <property type="term" value="P:fungal-type cell wall biogenesis"/>
    <property type="evidence" value="ECO:0007669"/>
    <property type="project" value="TreeGrafter"/>
</dbReference>
<evidence type="ECO:0000256" key="3">
    <source>
        <dbReference type="ARBA" id="ARBA00022692"/>
    </source>
</evidence>
<feature type="transmembrane region" description="Helical" evidence="8">
    <location>
        <begin position="575"/>
        <end position="604"/>
    </location>
</feature>
<feature type="region of interest" description="Disordered" evidence="7">
    <location>
        <begin position="611"/>
        <end position="660"/>
    </location>
</feature>
<evidence type="ECO:0000259" key="10">
    <source>
        <dbReference type="SMART" id="SM01320"/>
    </source>
</evidence>
<evidence type="ECO:0000256" key="2">
    <source>
        <dbReference type="ARBA" id="ARBA00010642"/>
    </source>
</evidence>
<dbReference type="InterPro" id="IPR040241">
    <property type="entry name" value="TRP_Flc/Pkd2-like"/>
</dbReference>
<feature type="transmembrane region" description="Helical" evidence="8">
    <location>
        <begin position="544"/>
        <end position="563"/>
    </location>
</feature>
<keyword evidence="3 8" id="KW-0812">Transmembrane</keyword>
<evidence type="ECO:0000256" key="6">
    <source>
        <dbReference type="ARBA" id="ARBA00023136"/>
    </source>
</evidence>
<reference evidence="11" key="1">
    <citation type="journal article" date="2021" name="Nat. Commun.">
        <title>Genetic determinants of endophytism in the Arabidopsis root mycobiome.</title>
        <authorList>
            <person name="Mesny F."/>
            <person name="Miyauchi S."/>
            <person name="Thiergart T."/>
            <person name="Pickel B."/>
            <person name="Atanasova L."/>
            <person name="Karlsson M."/>
            <person name="Huettel B."/>
            <person name="Barry K.W."/>
            <person name="Haridas S."/>
            <person name="Chen C."/>
            <person name="Bauer D."/>
            <person name="Andreopoulos W."/>
            <person name="Pangilinan J."/>
            <person name="LaButti K."/>
            <person name="Riley R."/>
            <person name="Lipzen A."/>
            <person name="Clum A."/>
            <person name="Drula E."/>
            <person name="Henrissat B."/>
            <person name="Kohler A."/>
            <person name="Grigoriev I.V."/>
            <person name="Martin F.M."/>
            <person name="Hacquard S."/>
        </authorList>
    </citation>
    <scope>NUCLEOTIDE SEQUENCE</scope>
    <source>
        <strain evidence="11">MPI-CAGE-CH-0235</strain>
    </source>
</reference>
<dbReference type="Pfam" id="PF06011">
    <property type="entry name" value="TRP"/>
    <property type="match status" value="1"/>
</dbReference>
<dbReference type="PANTHER" id="PTHR31145:SF5">
    <property type="entry name" value="DUF907 DOMAIN PROTEIN (AFU_ORTHOLOGUE AFUA_2G06100)"/>
    <property type="match status" value="1"/>
</dbReference>
<dbReference type="PANTHER" id="PTHR31145">
    <property type="entry name" value="INTEGRAL MEMBRANE PROTEIN (AFU_ORTHOLOGUE AFUA_7G01610)"/>
    <property type="match status" value="1"/>
</dbReference>
<comment type="caution">
    <text evidence="11">The sequence shown here is derived from an EMBL/GenBank/DDBJ whole genome shotgun (WGS) entry which is preliminary data.</text>
</comment>
<keyword evidence="4 9" id="KW-0732">Signal</keyword>
<dbReference type="AlphaFoldDB" id="A0A8K0WWI9"/>
<evidence type="ECO:0000256" key="1">
    <source>
        <dbReference type="ARBA" id="ARBA00004141"/>
    </source>
</evidence>
<protein>
    <recommendedName>
        <fullName evidence="10">ML-like domain-containing protein</fullName>
    </recommendedName>
</protein>
<feature type="transmembrane region" description="Helical" evidence="8">
    <location>
        <begin position="392"/>
        <end position="419"/>
    </location>
</feature>
<keyword evidence="12" id="KW-1185">Reference proteome</keyword>
<comment type="similarity">
    <text evidence="2">Belongs to the transient receptor potential (TRP) ion channel family.</text>
</comment>
<dbReference type="Pfam" id="PF14558">
    <property type="entry name" value="TRP_N"/>
    <property type="match status" value="1"/>
</dbReference>
<feature type="transmembrane region" description="Helical" evidence="8">
    <location>
        <begin position="487"/>
        <end position="507"/>
    </location>
</feature>
<comment type="subcellular location">
    <subcellularLocation>
        <location evidence="1">Membrane</location>
        <topology evidence="1">Multi-pass membrane protein</topology>
    </subcellularLocation>
</comment>
<feature type="chain" id="PRO_5035437810" description="ML-like domain-containing protein" evidence="9">
    <location>
        <begin position="27"/>
        <end position="734"/>
    </location>
</feature>
<evidence type="ECO:0000256" key="7">
    <source>
        <dbReference type="SAM" id="MobiDB-lite"/>
    </source>
</evidence>
<dbReference type="GO" id="GO:0016020">
    <property type="term" value="C:membrane"/>
    <property type="evidence" value="ECO:0007669"/>
    <property type="project" value="UniProtKB-SubCell"/>
</dbReference>
<accession>A0A8K0WWI9</accession>
<feature type="transmembrane region" description="Helical" evidence="8">
    <location>
        <begin position="425"/>
        <end position="447"/>
    </location>
</feature>
<feature type="transmembrane region" description="Helical" evidence="8">
    <location>
        <begin position="513"/>
        <end position="532"/>
    </location>
</feature>
<dbReference type="OrthoDB" id="2115177at2759"/>